<protein>
    <submittedName>
        <fullName evidence="2">Uncharacterized protein</fullName>
    </submittedName>
</protein>
<dbReference type="PANTHER" id="PTHR14947:SF24">
    <property type="entry name" value="ZINC FINGER PROTEIN 781-RELATED"/>
    <property type="match status" value="1"/>
</dbReference>
<accession>M3XUQ7</accession>
<evidence type="ECO:0000313" key="2">
    <source>
        <dbReference type="Ensembl" id="ENSMPUP00000002807.1"/>
    </source>
</evidence>
<dbReference type="HOGENOM" id="CLU_1895510_0_0_1"/>
<dbReference type="InParanoid" id="M3XUQ7"/>
<feature type="region of interest" description="Disordered" evidence="1">
    <location>
        <begin position="109"/>
        <end position="134"/>
    </location>
</feature>
<reference evidence="2" key="1">
    <citation type="submission" date="2024-06" db="UniProtKB">
        <authorList>
            <consortium name="Ensembl"/>
        </authorList>
    </citation>
    <scope>IDENTIFICATION</scope>
</reference>
<dbReference type="InterPro" id="IPR039938">
    <property type="entry name" value="Sp4-like"/>
</dbReference>
<proteinExistence type="predicted"/>
<dbReference type="AlphaFoldDB" id="M3XUQ7"/>
<dbReference type="PANTHER" id="PTHR14947">
    <property type="entry name" value="ZINC FINGER PROTEIN"/>
    <property type="match status" value="1"/>
</dbReference>
<dbReference type="EMBL" id="AEYP01111705">
    <property type="status" value="NOT_ANNOTATED_CDS"/>
    <property type="molecule type" value="Genomic_DNA"/>
</dbReference>
<evidence type="ECO:0000256" key="1">
    <source>
        <dbReference type="SAM" id="MobiDB-lite"/>
    </source>
</evidence>
<sequence length="134" mass="15552">MNVRNVEEASTISHISQYTREFTQERNPVNVSRVRKPPRNQLSQYLQGYTQGKKIYKYSSERNLSPVIHTSKYHRKFTKDVTPMNVKNGKFFFLIFLFIYLTDRSQVGREAAEREEEAGPLPSREPDAGLDPGP</sequence>
<name>M3XUQ7_MUSPF</name>
<dbReference type="Ensembl" id="ENSMPUT00000002866.1">
    <property type="protein sequence ID" value="ENSMPUP00000002807.1"/>
    <property type="gene ID" value="ENSMPUG00000002836.1"/>
</dbReference>
<organism evidence="2">
    <name type="scientific">Mustela putorius furo</name>
    <name type="common">European domestic ferret</name>
    <name type="synonym">Mustela furo</name>
    <dbReference type="NCBI Taxonomy" id="9669"/>
    <lineage>
        <taxon>Eukaryota</taxon>
        <taxon>Metazoa</taxon>
        <taxon>Chordata</taxon>
        <taxon>Craniata</taxon>
        <taxon>Vertebrata</taxon>
        <taxon>Euteleostomi</taxon>
        <taxon>Mammalia</taxon>
        <taxon>Eutheria</taxon>
        <taxon>Laurasiatheria</taxon>
        <taxon>Carnivora</taxon>
        <taxon>Caniformia</taxon>
        <taxon>Musteloidea</taxon>
        <taxon>Mustelidae</taxon>
        <taxon>Mustelinae</taxon>
        <taxon>Mustela</taxon>
    </lineage>
</organism>